<sequence length="368" mass="42011">MHTLSKMTITTLSTDIIQAHILTRLDGPSLAALSCASSELRAVSADEELWREICAATWNSIGNSRVRQLISSFPGGHRSFFLDSFPLLDHHQNYPLSDQNHHYYQDRSPGPSDLISAVDIYYNDKIIFSRVQETNTTTRNFLCYPFKVDLQVPKSPISIPIQDRGEIDCLVEHLKEKLSLSWIVIDPIVKRAANLSSGTPVSIDWPCSTAGDVQLFYSTIIADRRLGLESSEFVECRVVITCSGVYEGEMQVDDVSMEIVDFEERGFDGRASLVILQNAMRSGRRKLKKSKRAEEVERYEEFEKRKSEKNEMKPRREKLMYMVSVSLVTCVALWASLFLFLALYLRFQAAKVCTKIRKYCWFNSANTM</sequence>
<dbReference type="InterPro" id="IPR036047">
    <property type="entry name" value="F-box-like_dom_sf"/>
</dbReference>
<evidence type="ECO:0000313" key="2">
    <source>
        <dbReference type="EMBL" id="KAF5730759.1"/>
    </source>
</evidence>
<protein>
    <submittedName>
        <fullName evidence="2">F-box protein</fullName>
    </submittedName>
</protein>
<organism evidence="2 3">
    <name type="scientific">Tripterygium wilfordii</name>
    <name type="common">Thunder God vine</name>
    <dbReference type="NCBI Taxonomy" id="458696"/>
    <lineage>
        <taxon>Eukaryota</taxon>
        <taxon>Viridiplantae</taxon>
        <taxon>Streptophyta</taxon>
        <taxon>Embryophyta</taxon>
        <taxon>Tracheophyta</taxon>
        <taxon>Spermatophyta</taxon>
        <taxon>Magnoliopsida</taxon>
        <taxon>eudicotyledons</taxon>
        <taxon>Gunneridae</taxon>
        <taxon>Pentapetalae</taxon>
        <taxon>rosids</taxon>
        <taxon>fabids</taxon>
        <taxon>Celastrales</taxon>
        <taxon>Celastraceae</taxon>
        <taxon>Tripterygium</taxon>
    </lineage>
</organism>
<dbReference type="Proteomes" id="UP000593562">
    <property type="component" value="Unassembled WGS sequence"/>
</dbReference>
<feature type="transmembrane region" description="Helical" evidence="1">
    <location>
        <begin position="319"/>
        <end position="345"/>
    </location>
</feature>
<keyword evidence="1" id="KW-1133">Transmembrane helix</keyword>
<accession>A0A7J7C9F9</accession>
<evidence type="ECO:0000256" key="1">
    <source>
        <dbReference type="SAM" id="Phobius"/>
    </source>
</evidence>
<gene>
    <name evidence="2" type="ORF">HS088_TW19G00355</name>
</gene>
<dbReference type="AlphaFoldDB" id="A0A7J7C9F9"/>
<name>A0A7J7C9F9_TRIWF</name>
<dbReference type="EMBL" id="JAAARO010000019">
    <property type="protein sequence ID" value="KAF5730759.1"/>
    <property type="molecule type" value="Genomic_DNA"/>
</dbReference>
<dbReference type="InterPro" id="IPR045283">
    <property type="entry name" value="AT3G44326-like"/>
</dbReference>
<dbReference type="PANTHER" id="PTHR33736:SF18">
    <property type="entry name" value="F-BOX DOMAIN-CONTAINING PROTEIN"/>
    <property type="match status" value="1"/>
</dbReference>
<dbReference type="InParanoid" id="A0A7J7C9F9"/>
<evidence type="ECO:0000313" key="3">
    <source>
        <dbReference type="Proteomes" id="UP000593562"/>
    </source>
</evidence>
<dbReference type="Gene3D" id="1.20.1280.50">
    <property type="match status" value="1"/>
</dbReference>
<comment type="caution">
    <text evidence="2">The sequence shown here is derived from an EMBL/GenBank/DDBJ whole genome shotgun (WGS) entry which is preliminary data.</text>
</comment>
<proteinExistence type="predicted"/>
<keyword evidence="1" id="KW-0812">Transmembrane</keyword>
<dbReference type="OrthoDB" id="671172at2759"/>
<keyword evidence="3" id="KW-1185">Reference proteome</keyword>
<keyword evidence="1" id="KW-0472">Membrane</keyword>
<reference evidence="2 3" key="1">
    <citation type="journal article" date="2020" name="Nat. Commun.">
        <title>Genome of Tripterygium wilfordii and identification of cytochrome P450 involved in triptolide biosynthesis.</title>
        <authorList>
            <person name="Tu L."/>
            <person name="Su P."/>
            <person name="Zhang Z."/>
            <person name="Gao L."/>
            <person name="Wang J."/>
            <person name="Hu T."/>
            <person name="Zhou J."/>
            <person name="Zhang Y."/>
            <person name="Zhao Y."/>
            <person name="Liu Y."/>
            <person name="Song Y."/>
            <person name="Tong Y."/>
            <person name="Lu Y."/>
            <person name="Yang J."/>
            <person name="Xu C."/>
            <person name="Jia M."/>
            <person name="Peters R.J."/>
            <person name="Huang L."/>
            <person name="Gao W."/>
        </authorList>
    </citation>
    <scope>NUCLEOTIDE SEQUENCE [LARGE SCALE GENOMIC DNA]</scope>
    <source>
        <strain evidence="3">cv. XIE 37</strain>
        <tissue evidence="2">Leaf</tissue>
    </source>
</reference>
<dbReference type="PANTHER" id="PTHR33736">
    <property type="entry name" value="F-BOX PROTEIN-RELATED"/>
    <property type="match status" value="1"/>
</dbReference>
<dbReference type="SUPFAM" id="SSF81383">
    <property type="entry name" value="F-box domain"/>
    <property type="match status" value="1"/>
</dbReference>